<dbReference type="AlphaFoldDB" id="A0A150IWF3"/>
<protein>
    <submittedName>
        <fullName evidence="1">Uncharacterized protein</fullName>
    </submittedName>
</protein>
<name>A0A150IWF3_9EURY</name>
<evidence type="ECO:0000313" key="2">
    <source>
        <dbReference type="Proteomes" id="UP000075398"/>
    </source>
</evidence>
<reference evidence="1 2" key="1">
    <citation type="journal article" date="2016" name="ISME J.">
        <title>Chasing the elusive Euryarchaeota class WSA2: genomes reveal a uniquely fastidious methyl-reducing methanogen.</title>
        <authorList>
            <person name="Nobu M.K."/>
            <person name="Narihiro T."/>
            <person name="Kuroda K."/>
            <person name="Mei R."/>
            <person name="Liu W.T."/>
        </authorList>
    </citation>
    <scope>NUCLEOTIDE SEQUENCE [LARGE SCALE GENOMIC DNA]</scope>
    <source>
        <strain evidence="1">U1lsi0528_Bin055</strain>
    </source>
</reference>
<dbReference type="Proteomes" id="UP000075398">
    <property type="component" value="Unassembled WGS sequence"/>
</dbReference>
<dbReference type="EMBL" id="LNGC01000099">
    <property type="protein sequence ID" value="KYC49331.1"/>
    <property type="molecule type" value="Genomic_DNA"/>
</dbReference>
<accession>A0A150IWF3</accession>
<comment type="caution">
    <text evidence="1">The sequence shown here is derived from an EMBL/GenBank/DDBJ whole genome shotgun (WGS) entry which is preliminary data.</text>
</comment>
<organism evidence="1 2">
    <name type="scientific">Candidatus Methanofastidiosum methylothiophilum</name>
    <dbReference type="NCBI Taxonomy" id="1705564"/>
    <lineage>
        <taxon>Archaea</taxon>
        <taxon>Methanobacteriati</taxon>
        <taxon>Methanobacteriota</taxon>
        <taxon>Stenosarchaea group</taxon>
        <taxon>Candidatus Methanofastidiosia</taxon>
        <taxon>Candidatus Methanofastidiosales</taxon>
        <taxon>Candidatus Methanofastidiosaceae</taxon>
        <taxon>Candidatus Methanofastidiosum</taxon>
    </lineage>
</organism>
<gene>
    <name evidence="1" type="ORF">AMQ22_01663</name>
</gene>
<evidence type="ECO:0000313" key="1">
    <source>
        <dbReference type="EMBL" id="KYC49331.1"/>
    </source>
</evidence>
<sequence length="86" mass="10227">MKTNNVVVLKRNGIEKTLNKGDYKMITYAIQFTKNPEYFWDCSEDNYSNINFTLFSTREQAEDYYADNQDIMQYGKIVKLTFVVEE</sequence>
<proteinExistence type="predicted"/>